<keyword evidence="1" id="KW-0255">Endonuclease</keyword>
<keyword evidence="1" id="KW-0540">Nuclease</keyword>
<reference evidence="1" key="1">
    <citation type="submission" date="2020-08" db="EMBL/GenBank/DDBJ databases">
        <title>Genome public.</title>
        <authorList>
            <person name="Liu C."/>
            <person name="Sun Q."/>
        </authorList>
    </citation>
    <scope>NUCLEOTIDE SEQUENCE</scope>
    <source>
        <strain evidence="1">NSJ-12</strain>
    </source>
</reference>
<organism evidence="1 2">
    <name type="scientific">Zhenhengia yiwuensis</name>
    <dbReference type="NCBI Taxonomy" id="2763666"/>
    <lineage>
        <taxon>Bacteria</taxon>
        <taxon>Bacillati</taxon>
        <taxon>Bacillota</taxon>
        <taxon>Clostridia</taxon>
        <taxon>Lachnospirales</taxon>
        <taxon>Lachnospiraceae</taxon>
        <taxon>Zhenhengia</taxon>
    </lineage>
</organism>
<gene>
    <name evidence="1" type="primary">mcrC</name>
    <name evidence="1" type="ORF">H8718_06000</name>
</gene>
<dbReference type="Pfam" id="PF10117">
    <property type="entry name" value="McrBC"/>
    <property type="match status" value="1"/>
</dbReference>
<dbReference type="InterPro" id="IPR014407">
    <property type="entry name" value="McrC_bac"/>
</dbReference>
<dbReference type="NCBIfam" id="NF007277">
    <property type="entry name" value="PRK09736.1"/>
    <property type="match status" value="1"/>
</dbReference>
<evidence type="ECO:0000313" key="1">
    <source>
        <dbReference type="EMBL" id="MBC8579087.1"/>
    </source>
</evidence>
<dbReference type="GO" id="GO:0009307">
    <property type="term" value="P:DNA restriction-modification system"/>
    <property type="evidence" value="ECO:0007669"/>
    <property type="project" value="InterPro"/>
</dbReference>
<dbReference type="PANTHER" id="PTHR38733:SF1">
    <property type="entry name" value="TYPE IV METHYL-DIRECTED RESTRICTION ENZYME ECOKMCRBC"/>
    <property type="match status" value="1"/>
</dbReference>
<dbReference type="GO" id="GO:0004519">
    <property type="term" value="F:endonuclease activity"/>
    <property type="evidence" value="ECO:0007669"/>
    <property type="project" value="UniProtKB-KW"/>
</dbReference>
<comment type="caution">
    <text evidence="1">The sequence shown here is derived from an EMBL/GenBank/DDBJ whole genome shotgun (WGS) entry which is preliminary data.</text>
</comment>
<dbReference type="PIRSF" id="PIRSF003109">
    <property type="entry name" value="McrC"/>
    <property type="match status" value="1"/>
</dbReference>
<proteinExistence type="predicted"/>
<name>A0A926EIL0_9FIRM</name>
<keyword evidence="2" id="KW-1185">Reference proteome</keyword>
<dbReference type="InterPro" id="IPR019292">
    <property type="entry name" value="McrC"/>
</dbReference>
<dbReference type="RefSeq" id="WP_249332239.1">
    <property type="nucleotide sequence ID" value="NZ_JACRSY010000007.1"/>
</dbReference>
<dbReference type="EMBL" id="JACRSY010000007">
    <property type="protein sequence ID" value="MBC8579087.1"/>
    <property type="molecule type" value="Genomic_DNA"/>
</dbReference>
<dbReference type="Proteomes" id="UP000655830">
    <property type="component" value="Unassembled WGS sequence"/>
</dbReference>
<dbReference type="PANTHER" id="PTHR38733">
    <property type="entry name" value="PROTEIN MCRC"/>
    <property type="match status" value="1"/>
</dbReference>
<protein>
    <submittedName>
        <fullName evidence="1">5-methylcytosine-specific restriction endonuclease system specificity protein McrC</fullName>
        <ecNumber evidence="1">3.1.21.-</ecNumber>
    </submittedName>
</protein>
<evidence type="ECO:0000313" key="2">
    <source>
        <dbReference type="Proteomes" id="UP000655830"/>
    </source>
</evidence>
<accession>A0A926EIL0</accession>
<keyword evidence="1" id="KW-0378">Hydrolase</keyword>
<dbReference type="EC" id="3.1.21.-" evidence="1"/>
<dbReference type="GO" id="GO:0016787">
    <property type="term" value="F:hydrolase activity"/>
    <property type="evidence" value="ECO:0007669"/>
    <property type="project" value="UniProtKB-KW"/>
</dbReference>
<sequence length="349" mass="41056">MTKNKSIYIKNIYYMLAYAFQSLKEESYKHIETETFQYTSDLLVAILAQGIANQIRRGLGREYCRQMQSLSSPRGKIDVTNSIKAQTLFRRQLICVYDEYSENMYMNQILKTTANLLLRCPDVALAQKKKMKKVLIYFQNVKEVNPYTIQWKAIKYHRHNATYKMLLNICYLVIKGLLMTEEEGSKKIGHYIDEQHMHRLYEKFIFAFYKKHYPQFKVSAKHINWNVDDGYVELLPTMKTDITLEYKDKTMIIDTKYYSSILQQHGQFHSKALHSGNMYQIFTYVKNYDVMQSGKVSGALLYAQTDEAIMPDHEYRMAGNKINVKTLDLSGDFEIIKQQLNDLVKELAE</sequence>
<dbReference type="AlphaFoldDB" id="A0A926EIL0"/>